<keyword evidence="6 9" id="KW-1133">Transmembrane helix</keyword>
<keyword evidence="7 9" id="KW-0472">Membrane</keyword>
<comment type="subcellular location">
    <subcellularLocation>
        <location evidence="1">Cell membrane</location>
        <topology evidence="1">Multi-pass membrane protein</topology>
    </subcellularLocation>
</comment>
<dbReference type="GO" id="GO:0015297">
    <property type="term" value="F:antiporter activity"/>
    <property type="evidence" value="ECO:0007669"/>
    <property type="project" value="UniProtKB-KW"/>
</dbReference>
<evidence type="ECO:0000313" key="11">
    <source>
        <dbReference type="EMBL" id="AOT70196.1"/>
    </source>
</evidence>
<feature type="transmembrane region" description="Helical" evidence="9">
    <location>
        <begin position="12"/>
        <end position="32"/>
    </location>
</feature>
<dbReference type="OrthoDB" id="9762978at2"/>
<evidence type="ECO:0000256" key="9">
    <source>
        <dbReference type="SAM" id="Phobius"/>
    </source>
</evidence>
<keyword evidence="5 9" id="KW-0812">Transmembrane</keyword>
<feature type="transmembrane region" description="Helical" evidence="9">
    <location>
        <begin position="38"/>
        <end position="56"/>
    </location>
</feature>
<evidence type="ECO:0000313" key="12">
    <source>
        <dbReference type="Proteomes" id="UP000095743"/>
    </source>
</evidence>
<dbReference type="RefSeq" id="WP_069976682.1">
    <property type="nucleotide sequence ID" value="NZ_CP017269.1"/>
</dbReference>
<feature type="transmembrane region" description="Helical" evidence="9">
    <location>
        <begin position="236"/>
        <end position="255"/>
    </location>
</feature>
<keyword evidence="4" id="KW-1003">Cell membrane</keyword>
<feature type="transmembrane region" description="Helical" evidence="9">
    <location>
        <begin position="76"/>
        <end position="99"/>
    </location>
</feature>
<dbReference type="GO" id="GO:0005886">
    <property type="term" value="C:plasma membrane"/>
    <property type="evidence" value="ECO:0007669"/>
    <property type="project" value="UniProtKB-SubCell"/>
</dbReference>
<dbReference type="InterPro" id="IPR052180">
    <property type="entry name" value="NhaC_Na-H+_Antiporter"/>
</dbReference>
<dbReference type="PANTHER" id="PTHR33451">
    <property type="entry name" value="MALATE-2H(+)/NA(+)-LACTATE ANTIPORTER"/>
    <property type="match status" value="1"/>
</dbReference>
<dbReference type="EMBL" id="CP017269">
    <property type="protein sequence ID" value="AOT70196.1"/>
    <property type="molecule type" value="Genomic_DNA"/>
</dbReference>
<keyword evidence="12" id="KW-1185">Reference proteome</keyword>
<dbReference type="Pfam" id="PF03553">
    <property type="entry name" value="Na_H_antiporter"/>
    <property type="match status" value="1"/>
</dbReference>
<feature type="transmembrane region" description="Helical" evidence="9">
    <location>
        <begin position="105"/>
        <end position="126"/>
    </location>
</feature>
<reference evidence="11 12" key="1">
    <citation type="submission" date="2016-09" db="EMBL/GenBank/DDBJ databases">
        <title>Genomic analysis reveals versatility of anaerobic energy metabolism of Geosporobacter ferrireducens IRF9 of phylum Firmicutes.</title>
        <authorList>
            <person name="Kim S.-J."/>
        </authorList>
    </citation>
    <scope>NUCLEOTIDE SEQUENCE [LARGE SCALE GENOMIC DNA]</scope>
    <source>
        <strain evidence="11 12">IRF9</strain>
    </source>
</reference>
<dbReference type="InterPro" id="IPR004770">
    <property type="entry name" value="Na/H_antiport_NhaC"/>
</dbReference>
<evidence type="ECO:0000256" key="2">
    <source>
        <dbReference type="ARBA" id="ARBA00022448"/>
    </source>
</evidence>
<evidence type="ECO:0000256" key="6">
    <source>
        <dbReference type="ARBA" id="ARBA00022989"/>
    </source>
</evidence>
<evidence type="ECO:0000259" key="10">
    <source>
        <dbReference type="Pfam" id="PF03553"/>
    </source>
</evidence>
<evidence type="ECO:0000256" key="5">
    <source>
        <dbReference type="ARBA" id="ARBA00022692"/>
    </source>
</evidence>
<dbReference type="InterPro" id="IPR018461">
    <property type="entry name" value="Na/H_Antiport_NhaC-like_C"/>
</dbReference>
<evidence type="ECO:0000256" key="4">
    <source>
        <dbReference type="ARBA" id="ARBA00022475"/>
    </source>
</evidence>
<comment type="similarity">
    <text evidence="8">Belongs to the NhaC Na(+)/H(+) (TC 2.A.35) antiporter family.</text>
</comment>
<dbReference type="PANTHER" id="PTHR33451:SF3">
    <property type="entry name" value="MALATE-2H(+)_NA(+)-LACTATE ANTIPORTER"/>
    <property type="match status" value="1"/>
</dbReference>
<dbReference type="Proteomes" id="UP000095743">
    <property type="component" value="Chromosome"/>
</dbReference>
<keyword evidence="3" id="KW-0050">Antiport</keyword>
<name>A0A1D8GH15_9FIRM</name>
<evidence type="ECO:0000256" key="8">
    <source>
        <dbReference type="ARBA" id="ARBA00038435"/>
    </source>
</evidence>
<gene>
    <name evidence="11" type="ORF">Gferi_11675</name>
</gene>
<dbReference type="STRING" id="1424294.Gferi_11675"/>
<dbReference type="KEGG" id="gfe:Gferi_11675"/>
<feature type="transmembrane region" description="Helical" evidence="9">
    <location>
        <begin position="430"/>
        <end position="451"/>
    </location>
</feature>
<feature type="transmembrane region" description="Helical" evidence="9">
    <location>
        <begin position="344"/>
        <end position="367"/>
    </location>
</feature>
<feature type="domain" description="Na+/H+ antiporter NhaC-like C-terminal" evidence="10">
    <location>
        <begin position="161"/>
        <end position="454"/>
    </location>
</feature>
<dbReference type="AlphaFoldDB" id="A0A1D8GH15"/>
<evidence type="ECO:0000256" key="3">
    <source>
        <dbReference type="ARBA" id="ARBA00022449"/>
    </source>
</evidence>
<feature type="transmembrane region" description="Helical" evidence="9">
    <location>
        <begin position="194"/>
        <end position="216"/>
    </location>
</feature>
<feature type="transmembrane region" description="Helical" evidence="9">
    <location>
        <begin position="138"/>
        <end position="164"/>
    </location>
</feature>
<evidence type="ECO:0000256" key="7">
    <source>
        <dbReference type="ARBA" id="ARBA00023136"/>
    </source>
</evidence>
<proteinExistence type="inferred from homology"/>
<keyword evidence="2" id="KW-0813">Transport</keyword>
<protein>
    <submittedName>
        <fullName evidence="11">Na+/H+ antiporter NhaC</fullName>
    </submittedName>
</protein>
<feature type="transmembrane region" description="Helical" evidence="9">
    <location>
        <begin position="267"/>
        <end position="293"/>
    </location>
</feature>
<organism evidence="11 12">
    <name type="scientific">Geosporobacter ferrireducens</name>
    <dbReference type="NCBI Taxonomy" id="1424294"/>
    <lineage>
        <taxon>Bacteria</taxon>
        <taxon>Bacillati</taxon>
        <taxon>Bacillota</taxon>
        <taxon>Clostridia</taxon>
        <taxon>Peptostreptococcales</taxon>
        <taxon>Thermotaleaceae</taxon>
        <taxon>Geosporobacter</taxon>
    </lineage>
</organism>
<accession>A0A1D8GH15</accession>
<sequence>MENKIPRKITFGEAFFVIVFLVAALMSTLMLFGGDPHMPILATTIVAALVAIRAGFKWSDIEEGIVETIKMSMQAILILMIIGCIIGTWILAGIVPTMIYYGLKILSPGIFLVATCLICSIVSLATGSSWTTAGTVGIALLGVGGGLGIPLPIVAGAIISGAYFGDKMSPLSDTTNLAPAMAGANLFDHIKHMIYTTGPSLLIALVLYGVIGLRYAGKELDVVGINALLDTLGDQFTISPLLLIPPVLVIVMVILKVPAIPGLIGGTLLGGLFAALFQGAGMSAIIEAAHFGYVAETGVEAVDELLTRGGLHSMMWTISLILLAMSFGGTMEKTGMLNAIAEKILTFARSTGSLVTATILTCIFTNLTTGDQYLSIVVPGRMYKNIFAEKGLHPKNLSRCLEDSGTLTSPLVPWNTCGAFMQGALGIHPFAYLPYAFLNLINPFISIFYGFTGITMERLPEAEVQEN</sequence>
<evidence type="ECO:0000256" key="1">
    <source>
        <dbReference type="ARBA" id="ARBA00004651"/>
    </source>
</evidence>
<dbReference type="NCBIfam" id="TIGR00931">
    <property type="entry name" value="antiport_nhaC"/>
    <property type="match status" value="1"/>
</dbReference>